<dbReference type="Proteomes" id="UP000017836">
    <property type="component" value="Unassembled WGS sequence"/>
</dbReference>
<accession>W1PRH2</accession>
<organism evidence="2 3">
    <name type="scientific">Amborella trichopoda</name>
    <dbReference type="NCBI Taxonomy" id="13333"/>
    <lineage>
        <taxon>Eukaryota</taxon>
        <taxon>Viridiplantae</taxon>
        <taxon>Streptophyta</taxon>
        <taxon>Embryophyta</taxon>
        <taxon>Tracheophyta</taxon>
        <taxon>Spermatophyta</taxon>
        <taxon>Magnoliopsida</taxon>
        <taxon>Amborellales</taxon>
        <taxon>Amborellaceae</taxon>
        <taxon>Amborella</taxon>
    </lineage>
</organism>
<gene>
    <name evidence="2" type="ORF">AMTR_s00177p00052240</name>
</gene>
<protein>
    <submittedName>
        <fullName evidence="2">Uncharacterized protein</fullName>
    </submittedName>
</protein>
<feature type="compositionally biased region" description="Basic and acidic residues" evidence="1">
    <location>
        <begin position="7"/>
        <end position="16"/>
    </location>
</feature>
<dbReference type="AlphaFoldDB" id="W1PRH2"/>
<reference evidence="3" key="1">
    <citation type="journal article" date="2013" name="Science">
        <title>The Amborella genome and the evolution of flowering plants.</title>
        <authorList>
            <consortium name="Amborella Genome Project"/>
        </authorList>
    </citation>
    <scope>NUCLEOTIDE SEQUENCE [LARGE SCALE GENOMIC DNA]</scope>
</reference>
<sequence length="122" mass="13666">MSMGLKRQLEPGKMDPKLQQASAVQMEAVHFRDANDPGSTKLALIRSSLSNLEKDWPSIRAIWVVHARPEPGAARRLAGHLARLAALHATPGLLHARHTIKHDSRPYNPIKYIQSHLFARNK</sequence>
<evidence type="ECO:0000313" key="3">
    <source>
        <dbReference type="Proteomes" id="UP000017836"/>
    </source>
</evidence>
<dbReference type="HOGENOM" id="CLU_2029842_0_0_1"/>
<proteinExistence type="predicted"/>
<feature type="region of interest" description="Disordered" evidence="1">
    <location>
        <begin position="1"/>
        <end position="20"/>
    </location>
</feature>
<keyword evidence="3" id="KW-1185">Reference proteome</keyword>
<name>W1PRH2_AMBTC</name>
<dbReference type="Gramene" id="ERN10306">
    <property type="protein sequence ID" value="ERN10306"/>
    <property type="gene ID" value="AMTR_s00177p00052240"/>
</dbReference>
<evidence type="ECO:0000313" key="2">
    <source>
        <dbReference type="EMBL" id="ERN10306.1"/>
    </source>
</evidence>
<dbReference type="EMBL" id="KI392874">
    <property type="protein sequence ID" value="ERN10306.1"/>
    <property type="molecule type" value="Genomic_DNA"/>
</dbReference>
<evidence type="ECO:0000256" key="1">
    <source>
        <dbReference type="SAM" id="MobiDB-lite"/>
    </source>
</evidence>